<dbReference type="Proteomes" id="UP000234275">
    <property type="component" value="Unassembled WGS sequence"/>
</dbReference>
<dbReference type="EMBL" id="MSFO01000004">
    <property type="protein sequence ID" value="PLB49096.1"/>
    <property type="molecule type" value="Genomic_DNA"/>
</dbReference>
<dbReference type="VEuPathDB" id="FungiDB:P170DRAFT_174933"/>
<gene>
    <name evidence="1" type="ORF">P170DRAFT_174933</name>
</gene>
<evidence type="ECO:0000313" key="1">
    <source>
        <dbReference type="EMBL" id="PLB49096.1"/>
    </source>
</evidence>
<organism evidence="1 2">
    <name type="scientific">Aspergillus steynii IBT 23096</name>
    <dbReference type="NCBI Taxonomy" id="1392250"/>
    <lineage>
        <taxon>Eukaryota</taxon>
        <taxon>Fungi</taxon>
        <taxon>Dikarya</taxon>
        <taxon>Ascomycota</taxon>
        <taxon>Pezizomycotina</taxon>
        <taxon>Eurotiomycetes</taxon>
        <taxon>Eurotiomycetidae</taxon>
        <taxon>Eurotiales</taxon>
        <taxon>Aspergillaceae</taxon>
        <taxon>Aspergillus</taxon>
        <taxon>Aspergillus subgen. Circumdati</taxon>
    </lineage>
</organism>
<dbReference type="GeneID" id="36550330"/>
<dbReference type="AlphaFoldDB" id="A0A2I2G884"/>
<accession>A0A2I2G884</accession>
<proteinExistence type="predicted"/>
<keyword evidence="2" id="KW-1185">Reference proteome</keyword>
<dbReference type="RefSeq" id="XP_024704398.1">
    <property type="nucleotide sequence ID" value="XM_024842632.1"/>
</dbReference>
<name>A0A2I2G884_9EURO</name>
<comment type="caution">
    <text evidence="1">The sequence shown here is derived from an EMBL/GenBank/DDBJ whole genome shotgun (WGS) entry which is preliminary data.</text>
</comment>
<protein>
    <submittedName>
        <fullName evidence="1">Uncharacterized protein</fullName>
    </submittedName>
</protein>
<sequence length="77" mass="8443">MVFIVSLIPSVHAARCGIWYFEIGAGVNAIVWHSVSEDMLLVGYILMLFRQDISSHGCMVFPAACLAMSTSAITDYD</sequence>
<reference evidence="1 2" key="1">
    <citation type="submission" date="2016-12" db="EMBL/GenBank/DDBJ databases">
        <title>The genomes of Aspergillus section Nigri reveals drivers in fungal speciation.</title>
        <authorList>
            <consortium name="DOE Joint Genome Institute"/>
            <person name="Vesth T.C."/>
            <person name="Nybo J."/>
            <person name="Theobald S."/>
            <person name="Brandl J."/>
            <person name="Frisvad J.C."/>
            <person name="Nielsen K.F."/>
            <person name="Lyhne E.K."/>
            <person name="Kogle M.E."/>
            <person name="Kuo A."/>
            <person name="Riley R."/>
            <person name="Clum A."/>
            <person name="Nolan M."/>
            <person name="Lipzen A."/>
            <person name="Salamov A."/>
            <person name="Henrissat B."/>
            <person name="Wiebenga A."/>
            <person name="De Vries R.P."/>
            <person name="Grigoriev I.V."/>
            <person name="Mortensen U.H."/>
            <person name="Andersen M.R."/>
            <person name="Baker S.E."/>
        </authorList>
    </citation>
    <scope>NUCLEOTIDE SEQUENCE [LARGE SCALE GENOMIC DNA]</scope>
    <source>
        <strain evidence="1 2">IBT 23096</strain>
    </source>
</reference>
<evidence type="ECO:0000313" key="2">
    <source>
        <dbReference type="Proteomes" id="UP000234275"/>
    </source>
</evidence>